<dbReference type="PANTHER" id="PTHR11562">
    <property type="entry name" value="CATION EFFLUX PROTEIN/ ZINC TRANSPORTER"/>
    <property type="match status" value="1"/>
</dbReference>
<comment type="subcellular location">
    <subcellularLocation>
        <location evidence="1">Membrane</location>
        <topology evidence="1">Multi-pass membrane protein</topology>
    </subcellularLocation>
</comment>
<evidence type="ECO:0000256" key="5">
    <source>
        <dbReference type="SAM" id="Phobius"/>
    </source>
</evidence>
<feature type="transmembrane region" description="Helical" evidence="5">
    <location>
        <begin position="170"/>
        <end position="188"/>
    </location>
</feature>
<feature type="transmembrane region" description="Helical" evidence="5">
    <location>
        <begin position="147"/>
        <end position="164"/>
    </location>
</feature>
<dbReference type="GO" id="GO:0005385">
    <property type="term" value="F:zinc ion transmembrane transporter activity"/>
    <property type="evidence" value="ECO:0007669"/>
    <property type="project" value="TreeGrafter"/>
</dbReference>
<protein>
    <recommendedName>
        <fullName evidence="6">Cation efflux protein transmembrane domain-containing protein</fullName>
    </recommendedName>
</protein>
<proteinExistence type="predicted"/>
<feature type="transmembrane region" description="Helical" evidence="5">
    <location>
        <begin position="42"/>
        <end position="65"/>
    </location>
</feature>
<evidence type="ECO:0000259" key="6">
    <source>
        <dbReference type="Pfam" id="PF01545"/>
    </source>
</evidence>
<feature type="domain" description="Cation efflux protein transmembrane" evidence="6">
    <location>
        <begin position="18"/>
        <end position="191"/>
    </location>
</feature>
<dbReference type="InterPro" id="IPR058533">
    <property type="entry name" value="Cation_efflux_TM"/>
</dbReference>
<feature type="transmembrane region" description="Helical" evidence="5">
    <location>
        <begin position="104"/>
        <end position="126"/>
    </location>
</feature>
<dbReference type="InterPro" id="IPR027469">
    <property type="entry name" value="Cation_efflux_TMD_sf"/>
</dbReference>
<reference evidence="7" key="1">
    <citation type="journal article" date="2015" name="Nature">
        <title>Complex archaea that bridge the gap between prokaryotes and eukaryotes.</title>
        <authorList>
            <person name="Spang A."/>
            <person name="Saw J.H."/>
            <person name="Jorgensen S.L."/>
            <person name="Zaremba-Niedzwiedzka K."/>
            <person name="Martijn J."/>
            <person name="Lind A.E."/>
            <person name="van Eijk R."/>
            <person name="Schleper C."/>
            <person name="Guy L."/>
            <person name="Ettema T.J."/>
        </authorList>
    </citation>
    <scope>NUCLEOTIDE SEQUENCE</scope>
</reference>
<comment type="caution">
    <text evidence="7">The sequence shown here is derived from an EMBL/GenBank/DDBJ whole genome shotgun (WGS) entry which is preliminary data.</text>
</comment>
<dbReference type="PANTHER" id="PTHR11562:SF17">
    <property type="entry name" value="RE54080P-RELATED"/>
    <property type="match status" value="1"/>
</dbReference>
<evidence type="ECO:0000313" key="7">
    <source>
        <dbReference type="EMBL" id="KKN92135.1"/>
    </source>
</evidence>
<dbReference type="InterPro" id="IPR050681">
    <property type="entry name" value="CDF/SLC30A"/>
</dbReference>
<gene>
    <name evidence="7" type="ORF">LCGC14_0211930</name>
</gene>
<dbReference type="GO" id="GO:0005886">
    <property type="term" value="C:plasma membrane"/>
    <property type="evidence" value="ECO:0007669"/>
    <property type="project" value="TreeGrafter"/>
</dbReference>
<evidence type="ECO:0000256" key="4">
    <source>
        <dbReference type="ARBA" id="ARBA00023136"/>
    </source>
</evidence>
<evidence type="ECO:0000256" key="1">
    <source>
        <dbReference type="ARBA" id="ARBA00004141"/>
    </source>
</evidence>
<feature type="transmembrane region" description="Helical" evidence="5">
    <location>
        <begin position="77"/>
        <end position="98"/>
    </location>
</feature>
<dbReference type="EMBL" id="LAZR01000097">
    <property type="protein sequence ID" value="KKN92135.1"/>
    <property type="molecule type" value="Genomic_DNA"/>
</dbReference>
<dbReference type="SUPFAM" id="SSF161111">
    <property type="entry name" value="Cation efflux protein transmembrane domain-like"/>
    <property type="match status" value="1"/>
</dbReference>
<accession>A0A0F9UFZ1</accession>
<dbReference type="AlphaFoldDB" id="A0A0F9UFZ1"/>
<keyword evidence="2 5" id="KW-0812">Transmembrane</keyword>
<feature type="transmembrane region" description="Helical" evidence="5">
    <location>
        <begin position="16"/>
        <end position="36"/>
    </location>
</feature>
<evidence type="ECO:0000256" key="2">
    <source>
        <dbReference type="ARBA" id="ARBA00022692"/>
    </source>
</evidence>
<sequence length="198" mass="20839">MSEDQLEIRTASQRKILWTVLGLNMALAAAFGVTGLRADSSALIANGLDNASDSIVYLITLLALNRPPVWKRAAARVSGGLLILFAAGVLLDVIRRFLSDVEPLGSTMMVMAVSAAAVNALCVWLLKRIREADVTVRAATTFSTNDFIANAGVLIGGGLVIWTGQAWPDLVVGLAVAAIALKGGIRILRDANCEAGRP</sequence>
<keyword evidence="4 5" id="KW-0472">Membrane</keyword>
<dbReference type="Pfam" id="PF01545">
    <property type="entry name" value="Cation_efflux"/>
    <property type="match status" value="1"/>
</dbReference>
<organism evidence="7">
    <name type="scientific">marine sediment metagenome</name>
    <dbReference type="NCBI Taxonomy" id="412755"/>
    <lineage>
        <taxon>unclassified sequences</taxon>
        <taxon>metagenomes</taxon>
        <taxon>ecological metagenomes</taxon>
    </lineage>
</organism>
<dbReference type="Gene3D" id="1.20.1510.10">
    <property type="entry name" value="Cation efflux protein transmembrane domain"/>
    <property type="match status" value="1"/>
</dbReference>
<evidence type="ECO:0000256" key="3">
    <source>
        <dbReference type="ARBA" id="ARBA00022989"/>
    </source>
</evidence>
<name>A0A0F9UFZ1_9ZZZZ</name>
<keyword evidence="3 5" id="KW-1133">Transmembrane helix</keyword>